<dbReference type="Gene3D" id="2.30.30.30">
    <property type="match status" value="1"/>
</dbReference>
<feature type="region of interest" description="Disordered" evidence="5">
    <location>
        <begin position="20"/>
        <end position="42"/>
    </location>
</feature>
<evidence type="ECO:0000313" key="9">
    <source>
        <dbReference type="Proteomes" id="UP000176444"/>
    </source>
</evidence>
<evidence type="ECO:0000256" key="3">
    <source>
        <dbReference type="ARBA" id="ARBA00023274"/>
    </source>
</evidence>
<dbReference type="InterPro" id="IPR012340">
    <property type="entry name" value="NA-bd_OB-fold"/>
</dbReference>
<feature type="region of interest" description="Disordered" evidence="5">
    <location>
        <begin position="213"/>
        <end position="240"/>
    </location>
</feature>
<dbReference type="GO" id="GO:0016740">
    <property type="term" value="F:transferase activity"/>
    <property type="evidence" value="ECO:0007669"/>
    <property type="project" value="InterPro"/>
</dbReference>
<accession>A0A1F4UPY0</accession>
<evidence type="ECO:0000256" key="2">
    <source>
        <dbReference type="ARBA" id="ARBA00022980"/>
    </source>
</evidence>
<dbReference type="InterPro" id="IPR002171">
    <property type="entry name" value="Ribosomal_uL2"/>
</dbReference>
<dbReference type="SUPFAM" id="SSF50249">
    <property type="entry name" value="Nucleic acid-binding proteins"/>
    <property type="match status" value="1"/>
</dbReference>
<evidence type="ECO:0000259" key="7">
    <source>
        <dbReference type="SMART" id="SM01383"/>
    </source>
</evidence>
<dbReference type="InterPro" id="IPR022669">
    <property type="entry name" value="Ribosomal_uL2_C"/>
</dbReference>
<proteinExistence type="inferred from homology"/>
<dbReference type="AlphaFoldDB" id="A0A1F4UPY0"/>
<dbReference type="FunFam" id="2.30.30.30:FF:000001">
    <property type="entry name" value="50S ribosomal protein L2"/>
    <property type="match status" value="1"/>
</dbReference>
<dbReference type="PANTHER" id="PTHR13691">
    <property type="entry name" value="RIBOSOMAL PROTEIN L2"/>
    <property type="match status" value="1"/>
</dbReference>
<gene>
    <name evidence="8" type="ORF">A2713_02160</name>
</gene>
<dbReference type="InterPro" id="IPR022666">
    <property type="entry name" value="Ribosomal_uL2_RNA-bd_dom"/>
</dbReference>
<evidence type="ECO:0000313" key="8">
    <source>
        <dbReference type="EMBL" id="OGC47018.1"/>
    </source>
</evidence>
<protein>
    <recommendedName>
        <fullName evidence="4">50S ribosomal protein L2</fullName>
    </recommendedName>
</protein>
<dbReference type="SUPFAM" id="SSF50104">
    <property type="entry name" value="Translation proteins SH3-like domain"/>
    <property type="match status" value="1"/>
</dbReference>
<reference evidence="8 9" key="1">
    <citation type="journal article" date="2016" name="Nat. Commun.">
        <title>Thousands of microbial genomes shed light on interconnected biogeochemical processes in an aquifer system.</title>
        <authorList>
            <person name="Anantharaman K."/>
            <person name="Brown C.T."/>
            <person name="Hug L.A."/>
            <person name="Sharon I."/>
            <person name="Castelle C.J."/>
            <person name="Probst A.J."/>
            <person name="Thomas B.C."/>
            <person name="Singh A."/>
            <person name="Wilkins M.J."/>
            <person name="Karaoz U."/>
            <person name="Brodie E.L."/>
            <person name="Williams K.H."/>
            <person name="Hubbard S.S."/>
            <person name="Banfield J.F."/>
        </authorList>
    </citation>
    <scope>NUCLEOTIDE SEQUENCE [LARGE SCALE GENOMIC DNA]</scope>
</reference>
<dbReference type="GO" id="GO:0003723">
    <property type="term" value="F:RNA binding"/>
    <property type="evidence" value="ECO:0007669"/>
    <property type="project" value="InterPro"/>
</dbReference>
<evidence type="ECO:0000259" key="6">
    <source>
        <dbReference type="SMART" id="SM01382"/>
    </source>
</evidence>
<organism evidence="8 9">
    <name type="scientific">candidate division WWE3 bacterium RIFCSPHIGHO2_01_FULL_35_17</name>
    <dbReference type="NCBI Taxonomy" id="1802614"/>
    <lineage>
        <taxon>Bacteria</taxon>
        <taxon>Katanobacteria</taxon>
    </lineage>
</organism>
<comment type="similarity">
    <text evidence="1">Belongs to the universal ribosomal protein uL2 family.</text>
</comment>
<dbReference type="Pfam" id="PF03947">
    <property type="entry name" value="Ribosomal_L2_C"/>
    <property type="match status" value="1"/>
</dbReference>
<evidence type="ECO:0000256" key="5">
    <source>
        <dbReference type="SAM" id="MobiDB-lite"/>
    </source>
</evidence>
<dbReference type="InterPro" id="IPR014722">
    <property type="entry name" value="Rib_uL2_dom2"/>
</dbReference>
<keyword evidence="3" id="KW-0687">Ribonucleoprotein</keyword>
<evidence type="ECO:0000256" key="1">
    <source>
        <dbReference type="ARBA" id="ARBA00005636"/>
    </source>
</evidence>
<dbReference type="Pfam" id="PF00181">
    <property type="entry name" value="Ribosomal_L2_N"/>
    <property type="match status" value="1"/>
</dbReference>
<dbReference type="Gene3D" id="4.10.950.10">
    <property type="entry name" value="Ribosomal protein L2, domain 3"/>
    <property type="match status" value="1"/>
</dbReference>
<name>A0A1F4UPY0_UNCKA</name>
<dbReference type="InterPro" id="IPR008991">
    <property type="entry name" value="Translation_prot_SH3-like_sf"/>
</dbReference>
<sequence>MIKQVRPTSPGRRAQTYLKTGNESTKSSRSVRKKLTTASKGAVGRSAGRISVQCRWRGAKKRYRIIDFKRSKYGIEGTIEQIEYDPNRSCDIALVLYVDGERRYILSPIGLKVGSKVKSGEGVDILTGNALPLKQIPVGVPVHNLEMYPKAGGKFIRGAGTAAYLTAKEGKYVDIKLPSGEIKKFLGDCYGTIGQVGNEEHKLVSIGKAGRAFHMGSRPKTRGKARSDGHPLAGSYSRRVGRQPVDKWGNLAKGGKTRRRKHTDKFIVKSRRSAK</sequence>
<dbReference type="SMART" id="SM01382">
    <property type="entry name" value="Ribosomal_L2_C"/>
    <property type="match status" value="1"/>
</dbReference>
<comment type="caution">
    <text evidence="8">The sequence shown here is derived from an EMBL/GenBank/DDBJ whole genome shotgun (WGS) entry which is preliminary data.</text>
</comment>
<dbReference type="Proteomes" id="UP000176444">
    <property type="component" value="Unassembled WGS sequence"/>
</dbReference>
<feature type="domain" description="Large ribosomal subunit protein uL2 RNA-binding" evidence="7">
    <location>
        <begin position="44"/>
        <end position="119"/>
    </location>
</feature>
<dbReference type="SMART" id="SM01383">
    <property type="entry name" value="Ribosomal_L2"/>
    <property type="match status" value="1"/>
</dbReference>
<dbReference type="NCBIfam" id="TIGR01171">
    <property type="entry name" value="rplB_bact"/>
    <property type="match status" value="1"/>
</dbReference>
<dbReference type="GO" id="GO:0015934">
    <property type="term" value="C:large ribosomal subunit"/>
    <property type="evidence" value="ECO:0007669"/>
    <property type="project" value="InterPro"/>
</dbReference>
<dbReference type="InterPro" id="IPR014726">
    <property type="entry name" value="Ribosomal_uL2_dom3"/>
</dbReference>
<keyword evidence="2 8" id="KW-0689">Ribosomal protein</keyword>
<evidence type="ECO:0000256" key="4">
    <source>
        <dbReference type="ARBA" id="ARBA00035459"/>
    </source>
</evidence>
<dbReference type="PIRSF" id="PIRSF002158">
    <property type="entry name" value="Ribosomal_L2"/>
    <property type="match status" value="1"/>
</dbReference>
<feature type="domain" description="Large ribosomal subunit protein uL2 C-terminal" evidence="6">
    <location>
        <begin position="125"/>
        <end position="251"/>
    </location>
</feature>
<dbReference type="PANTHER" id="PTHR13691:SF5">
    <property type="entry name" value="LARGE RIBOSOMAL SUBUNIT PROTEIN UL2M"/>
    <property type="match status" value="1"/>
</dbReference>
<dbReference type="GO" id="GO:0002181">
    <property type="term" value="P:cytoplasmic translation"/>
    <property type="evidence" value="ECO:0007669"/>
    <property type="project" value="TreeGrafter"/>
</dbReference>
<dbReference type="EMBL" id="MEUX01000023">
    <property type="protein sequence ID" value="OGC47018.1"/>
    <property type="molecule type" value="Genomic_DNA"/>
</dbReference>
<dbReference type="GO" id="GO:0003735">
    <property type="term" value="F:structural constituent of ribosome"/>
    <property type="evidence" value="ECO:0007669"/>
    <property type="project" value="InterPro"/>
</dbReference>
<dbReference type="Gene3D" id="2.40.50.140">
    <property type="entry name" value="Nucleic acid-binding proteins"/>
    <property type="match status" value="1"/>
</dbReference>
<dbReference type="InterPro" id="IPR005880">
    <property type="entry name" value="Ribosomal_uL2_bac/org-type"/>
</dbReference>